<accession>A0A6J7KQ33</accession>
<sequence>MWWTASPLQHSECGRDTRESMVGQHAESAGCGLLHRVISGKPNRPLHDSPFADHDRVVRLVDRDRALMGTRFGEKLALLGCVVRQGMSPAAHDECGGGGLAGASQHGHECCRDAVTRDRPTNFSGPLDHGHRPLPAVGIDHDAHPPGRSEVESVS</sequence>
<dbReference type="EMBL" id="CAFBND010000132">
    <property type="protein sequence ID" value="CAB4958568.1"/>
    <property type="molecule type" value="Genomic_DNA"/>
</dbReference>
<gene>
    <name evidence="2" type="ORF">UFOPK3752_02126</name>
</gene>
<dbReference type="AlphaFoldDB" id="A0A6J7KQ33"/>
<evidence type="ECO:0000313" key="2">
    <source>
        <dbReference type="EMBL" id="CAB4958568.1"/>
    </source>
</evidence>
<feature type="region of interest" description="Disordered" evidence="1">
    <location>
        <begin position="124"/>
        <end position="155"/>
    </location>
</feature>
<protein>
    <submittedName>
        <fullName evidence="2">Unannotated protein</fullName>
    </submittedName>
</protein>
<proteinExistence type="predicted"/>
<reference evidence="2" key="1">
    <citation type="submission" date="2020-05" db="EMBL/GenBank/DDBJ databases">
        <authorList>
            <person name="Chiriac C."/>
            <person name="Salcher M."/>
            <person name="Ghai R."/>
            <person name="Kavagutti S V."/>
        </authorList>
    </citation>
    <scope>NUCLEOTIDE SEQUENCE</scope>
</reference>
<evidence type="ECO:0000256" key="1">
    <source>
        <dbReference type="SAM" id="MobiDB-lite"/>
    </source>
</evidence>
<name>A0A6J7KQ33_9ZZZZ</name>
<organism evidence="2">
    <name type="scientific">freshwater metagenome</name>
    <dbReference type="NCBI Taxonomy" id="449393"/>
    <lineage>
        <taxon>unclassified sequences</taxon>
        <taxon>metagenomes</taxon>
        <taxon>ecological metagenomes</taxon>
    </lineage>
</organism>
<feature type="compositionally biased region" description="Basic and acidic residues" evidence="1">
    <location>
        <begin position="139"/>
        <end position="155"/>
    </location>
</feature>